<dbReference type="RefSeq" id="WP_145201942.1">
    <property type="nucleotide sequence ID" value="NZ_CP036434.1"/>
</dbReference>
<evidence type="ECO:0000313" key="2">
    <source>
        <dbReference type="EMBL" id="QDV08743.1"/>
    </source>
</evidence>
<keyword evidence="3" id="KW-1185">Reference proteome</keyword>
<feature type="region of interest" description="Disordered" evidence="1">
    <location>
        <begin position="25"/>
        <end position="46"/>
    </location>
</feature>
<accession>A0A518EXD8</accession>
<sequence>MSTGEDQDPAGEGLGKELAELRNLWRQEAAEAPTLPAEPLSDADPRSQAVVHWLQAAWAEESKRTAPAALPGWAKRATPARPSRPKRWRLALHSLELIAALLIVHWLTSHAVEPANEPEQTVAGVVQPPAPVENAATRFEGDRFTASRDRIELVTGNVRVVLVQPGAPARAER</sequence>
<dbReference type="AlphaFoldDB" id="A0A518EXD8"/>
<dbReference type="Proteomes" id="UP000320390">
    <property type="component" value="Chromosome"/>
</dbReference>
<feature type="compositionally biased region" description="Low complexity" evidence="1">
    <location>
        <begin position="30"/>
        <end position="40"/>
    </location>
</feature>
<organism evidence="2 3">
    <name type="scientific">Saltatorellus ferox</name>
    <dbReference type="NCBI Taxonomy" id="2528018"/>
    <lineage>
        <taxon>Bacteria</taxon>
        <taxon>Pseudomonadati</taxon>
        <taxon>Planctomycetota</taxon>
        <taxon>Planctomycetia</taxon>
        <taxon>Planctomycetia incertae sedis</taxon>
        <taxon>Saltatorellus</taxon>
    </lineage>
</organism>
<dbReference type="EMBL" id="CP036434">
    <property type="protein sequence ID" value="QDV08743.1"/>
    <property type="molecule type" value="Genomic_DNA"/>
</dbReference>
<feature type="region of interest" description="Disordered" evidence="1">
    <location>
        <begin position="65"/>
        <end position="85"/>
    </location>
</feature>
<gene>
    <name evidence="2" type="ORF">Poly30_42970</name>
</gene>
<evidence type="ECO:0000313" key="3">
    <source>
        <dbReference type="Proteomes" id="UP000320390"/>
    </source>
</evidence>
<evidence type="ECO:0000256" key="1">
    <source>
        <dbReference type="SAM" id="MobiDB-lite"/>
    </source>
</evidence>
<reference evidence="2 3" key="1">
    <citation type="submission" date="2019-02" db="EMBL/GenBank/DDBJ databases">
        <title>Deep-cultivation of Planctomycetes and their phenomic and genomic characterization uncovers novel biology.</title>
        <authorList>
            <person name="Wiegand S."/>
            <person name="Jogler M."/>
            <person name="Boedeker C."/>
            <person name="Pinto D."/>
            <person name="Vollmers J."/>
            <person name="Rivas-Marin E."/>
            <person name="Kohn T."/>
            <person name="Peeters S.H."/>
            <person name="Heuer A."/>
            <person name="Rast P."/>
            <person name="Oberbeckmann S."/>
            <person name="Bunk B."/>
            <person name="Jeske O."/>
            <person name="Meyerdierks A."/>
            <person name="Storesund J.E."/>
            <person name="Kallscheuer N."/>
            <person name="Luecker S."/>
            <person name="Lage O.M."/>
            <person name="Pohl T."/>
            <person name="Merkel B.J."/>
            <person name="Hornburger P."/>
            <person name="Mueller R.-W."/>
            <person name="Bruemmer F."/>
            <person name="Labrenz M."/>
            <person name="Spormann A.M."/>
            <person name="Op den Camp H."/>
            <person name="Overmann J."/>
            <person name="Amann R."/>
            <person name="Jetten M.S.M."/>
            <person name="Mascher T."/>
            <person name="Medema M.H."/>
            <person name="Devos D.P."/>
            <person name="Kaster A.-K."/>
            <person name="Ovreas L."/>
            <person name="Rohde M."/>
            <person name="Galperin M.Y."/>
            <person name="Jogler C."/>
        </authorList>
    </citation>
    <scope>NUCLEOTIDE SEQUENCE [LARGE SCALE GENOMIC DNA]</scope>
    <source>
        <strain evidence="2 3">Poly30</strain>
    </source>
</reference>
<protein>
    <submittedName>
        <fullName evidence="2">Uncharacterized protein</fullName>
    </submittedName>
</protein>
<name>A0A518EXD8_9BACT</name>
<proteinExistence type="predicted"/>